<dbReference type="Pfam" id="PF12911">
    <property type="entry name" value="OppC_N"/>
    <property type="match status" value="1"/>
</dbReference>
<dbReference type="GO" id="GO:0005886">
    <property type="term" value="C:plasma membrane"/>
    <property type="evidence" value="ECO:0007669"/>
    <property type="project" value="UniProtKB-SubCell"/>
</dbReference>
<feature type="non-terminal residue" evidence="2">
    <location>
        <position position="53"/>
    </location>
</feature>
<dbReference type="InterPro" id="IPR025966">
    <property type="entry name" value="OppC_N"/>
</dbReference>
<dbReference type="AlphaFoldDB" id="X0U6C3"/>
<organism evidence="2">
    <name type="scientific">marine sediment metagenome</name>
    <dbReference type="NCBI Taxonomy" id="412755"/>
    <lineage>
        <taxon>unclassified sequences</taxon>
        <taxon>metagenomes</taxon>
        <taxon>ecological metagenomes</taxon>
    </lineage>
</organism>
<name>X0U6C3_9ZZZZ</name>
<protein>
    <recommendedName>
        <fullName evidence="1">Oligopeptide transport permease C-like N-terminal domain-containing protein</fullName>
    </recommendedName>
</protein>
<accession>X0U6C3</accession>
<proteinExistence type="predicted"/>
<evidence type="ECO:0000313" key="2">
    <source>
        <dbReference type="EMBL" id="GAF95907.1"/>
    </source>
</evidence>
<dbReference type="EMBL" id="BARS01019892">
    <property type="protein sequence ID" value="GAF95907.1"/>
    <property type="molecule type" value="Genomic_DNA"/>
</dbReference>
<sequence>MEPPAEQRSLWRDAFRRFLRNRVAAVSLLVVLSLAVAAVLAGQIAPHNPNAQE</sequence>
<feature type="domain" description="Oligopeptide transport permease C-like N-terminal" evidence="1">
    <location>
        <begin position="9"/>
        <end position="52"/>
    </location>
</feature>
<comment type="caution">
    <text evidence="2">The sequence shown here is derived from an EMBL/GenBank/DDBJ whole genome shotgun (WGS) entry which is preliminary data.</text>
</comment>
<reference evidence="2" key="1">
    <citation type="journal article" date="2014" name="Front. Microbiol.">
        <title>High frequency of phylogenetically diverse reductive dehalogenase-homologous genes in deep subseafloor sedimentary metagenomes.</title>
        <authorList>
            <person name="Kawai M."/>
            <person name="Futagami T."/>
            <person name="Toyoda A."/>
            <person name="Takaki Y."/>
            <person name="Nishi S."/>
            <person name="Hori S."/>
            <person name="Arai W."/>
            <person name="Tsubouchi T."/>
            <person name="Morono Y."/>
            <person name="Uchiyama I."/>
            <person name="Ito T."/>
            <person name="Fujiyama A."/>
            <person name="Inagaki F."/>
            <person name="Takami H."/>
        </authorList>
    </citation>
    <scope>NUCLEOTIDE SEQUENCE</scope>
    <source>
        <strain evidence="2">Expedition CK06-06</strain>
    </source>
</reference>
<evidence type="ECO:0000259" key="1">
    <source>
        <dbReference type="Pfam" id="PF12911"/>
    </source>
</evidence>
<gene>
    <name evidence="2" type="ORF">S01H1_32159</name>
</gene>